<evidence type="ECO:0000313" key="7">
    <source>
        <dbReference type="Proteomes" id="UP000653305"/>
    </source>
</evidence>
<dbReference type="NCBIfam" id="TIGR01614">
    <property type="entry name" value="PME_inhib"/>
    <property type="match status" value="1"/>
</dbReference>
<comment type="caution">
    <text evidence="6">The sequence shown here is derived from an EMBL/GenBank/DDBJ whole genome shotgun (WGS) entry which is preliminary data.</text>
</comment>
<sequence>MNLFSSCIPLSIFIPFILTIHAATAQNLIISTCKTSSQVDPNIDYTFCTTSLQSTPAASQCTTLQGLGAISITLIRHNLTDTCSYIKRLMRYNGKWNPYSKQCLSDCFDLFSDATDYIEDAMNYYDTEKFDDANERITSVMDGVTTCEDGFKERRGVVSPLSKRNDDVFRLSAVALSVMRMVQTGSG</sequence>
<evidence type="ECO:0000256" key="4">
    <source>
        <dbReference type="SAM" id="SignalP"/>
    </source>
</evidence>
<dbReference type="GO" id="GO:0004857">
    <property type="term" value="F:enzyme inhibitor activity"/>
    <property type="evidence" value="ECO:0007669"/>
    <property type="project" value="InterPro"/>
</dbReference>
<dbReference type="SMART" id="SM00856">
    <property type="entry name" value="PMEI"/>
    <property type="match status" value="1"/>
</dbReference>
<dbReference type="GO" id="GO:0005576">
    <property type="term" value="C:extracellular region"/>
    <property type="evidence" value="ECO:0007669"/>
    <property type="project" value="UniProtKB-ARBA"/>
</dbReference>
<dbReference type="Gene3D" id="1.20.140.40">
    <property type="entry name" value="Invertase/pectin methylesterase inhibitor family protein"/>
    <property type="match status" value="1"/>
</dbReference>
<dbReference type="SUPFAM" id="SSF101148">
    <property type="entry name" value="Plant invertase/pectin methylesterase inhibitor"/>
    <property type="match status" value="1"/>
</dbReference>
<gene>
    <name evidence="6" type="ORF">PHJA_001247800</name>
</gene>
<keyword evidence="2" id="KW-1015">Disulfide bond</keyword>
<evidence type="ECO:0000313" key="6">
    <source>
        <dbReference type="EMBL" id="GFP91038.1"/>
    </source>
</evidence>
<name>A0A830C1M7_9LAMI</name>
<evidence type="ECO:0000256" key="2">
    <source>
        <dbReference type="ARBA" id="ARBA00023157"/>
    </source>
</evidence>
<dbReference type="InterPro" id="IPR034088">
    <property type="entry name" value="Pla_a_1-like"/>
</dbReference>
<protein>
    <submittedName>
        <fullName evidence="6">Putative invertase inhibitor</fullName>
    </submittedName>
</protein>
<dbReference type="InterPro" id="IPR006501">
    <property type="entry name" value="Pectinesterase_inhib_dom"/>
</dbReference>
<dbReference type="OrthoDB" id="1915198at2759"/>
<reference evidence="6" key="1">
    <citation type="submission" date="2020-07" db="EMBL/GenBank/DDBJ databases">
        <title>Ethylene signaling mediates host invasion by parasitic plants.</title>
        <authorList>
            <person name="Yoshida S."/>
        </authorList>
    </citation>
    <scope>NUCLEOTIDE SEQUENCE</scope>
    <source>
        <strain evidence="6">Okayama</strain>
    </source>
</reference>
<dbReference type="AlphaFoldDB" id="A0A830C1M7"/>
<dbReference type="Proteomes" id="UP000653305">
    <property type="component" value="Unassembled WGS sequence"/>
</dbReference>
<dbReference type="PANTHER" id="PTHR35357:SF17">
    <property type="entry name" value="PECTINESTERASE INHIBITOR 12"/>
    <property type="match status" value="1"/>
</dbReference>
<keyword evidence="7" id="KW-1185">Reference proteome</keyword>
<evidence type="ECO:0000256" key="1">
    <source>
        <dbReference type="ARBA" id="ARBA00022729"/>
    </source>
</evidence>
<keyword evidence="1 4" id="KW-0732">Signal</keyword>
<feature type="signal peptide" evidence="4">
    <location>
        <begin position="1"/>
        <end position="25"/>
    </location>
</feature>
<feature type="chain" id="PRO_5032672914" evidence="4">
    <location>
        <begin position="26"/>
        <end position="187"/>
    </location>
</feature>
<dbReference type="FunFam" id="1.20.140.40:FF:000002">
    <property type="entry name" value="Putative invertase inhibitor"/>
    <property type="match status" value="1"/>
</dbReference>
<dbReference type="InterPro" id="IPR035513">
    <property type="entry name" value="Invertase/methylesterase_inhib"/>
</dbReference>
<organism evidence="6 7">
    <name type="scientific">Phtheirospermum japonicum</name>
    <dbReference type="NCBI Taxonomy" id="374723"/>
    <lineage>
        <taxon>Eukaryota</taxon>
        <taxon>Viridiplantae</taxon>
        <taxon>Streptophyta</taxon>
        <taxon>Embryophyta</taxon>
        <taxon>Tracheophyta</taxon>
        <taxon>Spermatophyta</taxon>
        <taxon>Magnoliopsida</taxon>
        <taxon>eudicotyledons</taxon>
        <taxon>Gunneridae</taxon>
        <taxon>Pentapetalae</taxon>
        <taxon>asterids</taxon>
        <taxon>lamiids</taxon>
        <taxon>Lamiales</taxon>
        <taxon>Orobanchaceae</taxon>
        <taxon>Orobanchaceae incertae sedis</taxon>
        <taxon>Phtheirospermum</taxon>
    </lineage>
</organism>
<evidence type="ECO:0000256" key="3">
    <source>
        <dbReference type="ARBA" id="ARBA00038471"/>
    </source>
</evidence>
<dbReference type="CDD" id="cd15795">
    <property type="entry name" value="PMEI-Pla_a_1_like"/>
    <property type="match status" value="1"/>
</dbReference>
<dbReference type="EMBL" id="BMAC01000233">
    <property type="protein sequence ID" value="GFP91038.1"/>
    <property type="molecule type" value="Genomic_DNA"/>
</dbReference>
<dbReference type="Pfam" id="PF04043">
    <property type="entry name" value="PMEI"/>
    <property type="match status" value="1"/>
</dbReference>
<evidence type="ECO:0000259" key="5">
    <source>
        <dbReference type="SMART" id="SM00856"/>
    </source>
</evidence>
<comment type="similarity">
    <text evidence="3">Belongs to the PMEI family.</text>
</comment>
<dbReference type="PANTHER" id="PTHR35357">
    <property type="entry name" value="OS02G0537100 PROTEIN"/>
    <property type="match status" value="1"/>
</dbReference>
<proteinExistence type="inferred from homology"/>
<accession>A0A830C1M7</accession>
<feature type="domain" description="Pectinesterase inhibitor" evidence="5">
    <location>
        <begin position="24"/>
        <end position="178"/>
    </location>
</feature>